<comment type="caution">
    <text evidence="6">The sequence shown here is derived from an EMBL/GenBank/DDBJ whole genome shotgun (WGS) entry which is preliminary data.</text>
</comment>
<evidence type="ECO:0000313" key="6">
    <source>
        <dbReference type="EMBL" id="KAG8189177.1"/>
    </source>
</evidence>
<organism evidence="6 7">
    <name type="scientific">Oedothorax gibbosus</name>
    <dbReference type="NCBI Taxonomy" id="931172"/>
    <lineage>
        <taxon>Eukaryota</taxon>
        <taxon>Metazoa</taxon>
        <taxon>Ecdysozoa</taxon>
        <taxon>Arthropoda</taxon>
        <taxon>Chelicerata</taxon>
        <taxon>Arachnida</taxon>
        <taxon>Araneae</taxon>
        <taxon>Araneomorphae</taxon>
        <taxon>Entelegynae</taxon>
        <taxon>Araneoidea</taxon>
        <taxon>Linyphiidae</taxon>
        <taxon>Erigoninae</taxon>
        <taxon>Oedothorax</taxon>
    </lineage>
</organism>
<evidence type="ECO:0000256" key="1">
    <source>
        <dbReference type="ARBA" id="ARBA00004613"/>
    </source>
</evidence>
<comment type="subcellular location">
    <subcellularLocation>
        <location evidence="1">Secreted</location>
    </subcellularLocation>
</comment>
<feature type="chain" id="PRO_5043966952" description="Prokineticin domain-containing protein" evidence="4">
    <location>
        <begin position="20"/>
        <end position="122"/>
    </location>
</feature>
<sequence>MKLLAVTFLFAVAITLVRAQDKPRRCENSNDCEEGECCLAKGLMIHRQGVCAPKEKVGKRCVDERMEVMGKFILRCPCAAGLICQPTGFVEYRNVTMGINERCSDGTTTQPEEYTTIENTTD</sequence>
<reference evidence="6 7" key="1">
    <citation type="journal article" date="2022" name="Nat. Ecol. Evol.">
        <title>A masculinizing supergene underlies an exaggerated male reproductive morph in a spider.</title>
        <authorList>
            <person name="Hendrickx F."/>
            <person name="De Corte Z."/>
            <person name="Sonet G."/>
            <person name="Van Belleghem S.M."/>
            <person name="Kostlbacher S."/>
            <person name="Vangestel C."/>
        </authorList>
    </citation>
    <scope>NUCLEOTIDE SEQUENCE [LARGE SCALE GENOMIC DNA]</scope>
    <source>
        <strain evidence="6">W744_W776</strain>
    </source>
</reference>
<dbReference type="Proteomes" id="UP000827092">
    <property type="component" value="Unassembled WGS sequence"/>
</dbReference>
<dbReference type="GO" id="GO:0005576">
    <property type="term" value="C:extracellular region"/>
    <property type="evidence" value="ECO:0007669"/>
    <property type="project" value="UniProtKB-SubCell"/>
</dbReference>
<protein>
    <recommendedName>
        <fullName evidence="5">Prokineticin domain-containing protein</fullName>
    </recommendedName>
</protein>
<dbReference type="Gene3D" id="2.10.80.10">
    <property type="entry name" value="Lipase, subunit A"/>
    <property type="match status" value="1"/>
</dbReference>
<keyword evidence="3" id="KW-1015">Disulfide bond</keyword>
<proteinExistence type="predicted"/>
<keyword evidence="2" id="KW-0964">Secreted</keyword>
<dbReference type="EMBL" id="JAFNEN010000219">
    <property type="protein sequence ID" value="KAG8189177.1"/>
    <property type="molecule type" value="Genomic_DNA"/>
</dbReference>
<evidence type="ECO:0000256" key="4">
    <source>
        <dbReference type="SAM" id="SignalP"/>
    </source>
</evidence>
<name>A0AAV6UXQ3_9ARAC</name>
<dbReference type="Pfam" id="PF06607">
    <property type="entry name" value="Prokineticin"/>
    <property type="match status" value="1"/>
</dbReference>
<evidence type="ECO:0000256" key="2">
    <source>
        <dbReference type="ARBA" id="ARBA00022525"/>
    </source>
</evidence>
<dbReference type="PANTHER" id="PTHR10041">
    <property type="entry name" value="COLIPASE"/>
    <property type="match status" value="1"/>
</dbReference>
<keyword evidence="4" id="KW-0732">Signal</keyword>
<dbReference type="InterPro" id="IPR001981">
    <property type="entry name" value="Colipase"/>
</dbReference>
<dbReference type="GO" id="GO:0007586">
    <property type="term" value="P:digestion"/>
    <property type="evidence" value="ECO:0007669"/>
    <property type="project" value="InterPro"/>
</dbReference>
<evidence type="ECO:0000259" key="5">
    <source>
        <dbReference type="Pfam" id="PF06607"/>
    </source>
</evidence>
<evidence type="ECO:0000313" key="7">
    <source>
        <dbReference type="Proteomes" id="UP000827092"/>
    </source>
</evidence>
<dbReference type="InterPro" id="IPR023569">
    <property type="entry name" value="Prokineticin_domain"/>
</dbReference>
<dbReference type="GO" id="GO:0016042">
    <property type="term" value="P:lipid catabolic process"/>
    <property type="evidence" value="ECO:0007669"/>
    <property type="project" value="InterPro"/>
</dbReference>
<feature type="domain" description="Prokineticin" evidence="5">
    <location>
        <begin position="2"/>
        <end position="93"/>
    </location>
</feature>
<evidence type="ECO:0000256" key="3">
    <source>
        <dbReference type="ARBA" id="ARBA00023157"/>
    </source>
</evidence>
<dbReference type="AlphaFoldDB" id="A0AAV6UXQ3"/>
<dbReference type="PANTHER" id="PTHR10041:SF5">
    <property type="entry name" value="LEUCINE-RICH COLIPASE-LIKE PROTEIN 1"/>
    <property type="match status" value="1"/>
</dbReference>
<keyword evidence="7" id="KW-1185">Reference proteome</keyword>
<gene>
    <name evidence="6" type="ORF">JTE90_013711</name>
</gene>
<feature type="signal peptide" evidence="4">
    <location>
        <begin position="1"/>
        <end position="19"/>
    </location>
</feature>
<accession>A0AAV6UXQ3</accession>
<dbReference type="GO" id="GO:0008047">
    <property type="term" value="F:enzyme activator activity"/>
    <property type="evidence" value="ECO:0007669"/>
    <property type="project" value="InterPro"/>
</dbReference>